<evidence type="ECO:0000313" key="1">
    <source>
        <dbReference type="EMBL" id="MBN7827198.1"/>
    </source>
</evidence>
<proteinExistence type="predicted"/>
<sequence>MRLRISFAWFIQSRSNAVSFIRHPELVSGSLEGVINALPNKEVKGSAGLAFADTL</sequence>
<dbReference type="Proteomes" id="UP000664654">
    <property type="component" value="Unassembled WGS sequence"/>
</dbReference>
<reference evidence="1" key="1">
    <citation type="submission" date="2021-03" db="EMBL/GenBank/DDBJ databases">
        <title>novel species isolated from a fishpond in China.</title>
        <authorList>
            <person name="Lu H."/>
            <person name="Cai Z."/>
        </authorList>
    </citation>
    <scope>NUCLEOTIDE SEQUENCE</scope>
    <source>
        <strain evidence="1">JCM 30855</strain>
    </source>
</reference>
<evidence type="ECO:0000313" key="2">
    <source>
        <dbReference type="Proteomes" id="UP000664654"/>
    </source>
</evidence>
<dbReference type="AlphaFoldDB" id="A0A939DR89"/>
<keyword evidence="2" id="KW-1185">Reference proteome</keyword>
<dbReference type="EMBL" id="JAFKCV010000015">
    <property type="protein sequence ID" value="MBN7827198.1"/>
    <property type="molecule type" value="Genomic_DNA"/>
</dbReference>
<name>A0A939DR89_9ALTE</name>
<organism evidence="1 2">
    <name type="scientific">Bowmanella dokdonensis</name>
    <dbReference type="NCBI Taxonomy" id="751969"/>
    <lineage>
        <taxon>Bacteria</taxon>
        <taxon>Pseudomonadati</taxon>
        <taxon>Pseudomonadota</taxon>
        <taxon>Gammaproteobacteria</taxon>
        <taxon>Alteromonadales</taxon>
        <taxon>Alteromonadaceae</taxon>
        <taxon>Bowmanella</taxon>
    </lineage>
</organism>
<protein>
    <submittedName>
        <fullName evidence="1">Uncharacterized protein</fullName>
    </submittedName>
</protein>
<comment type="caution">
    <text evidence="1">The sequence shown here is derived from an EMBL/GenBank/DDBJ whole genome shotgun (WGS) entry which is preliminary data.</text>
</comment>
<accession>A0A939DR89</accession>
<gene>
    <name evidence="1" type="ORF">J0A66_18345</name>
</gene>
<dbReference type="RefSeq" id="WP_206575311.1">
    <property type="nucleotide sequence ID" value="NZ_JAFKCV010000015.1"/>
</dbReference>